<keyword evidence="5 9" id="KW-0627">Porphyrin biosynthesis</keyword>
<evidence type="ECO:0000256" key="5">
    <source>
        <dbReference type="ARBA" id="ARBA00023244"/>
    </source>
</evidence>
<reference evidence="11 12" key="1">
    <citation type="submission" date="2022-01" db="EMBL/GenBank/DDBJ databases">
        <title>Whole genome-based taxonomy of the Shewanellaceae.</title>
        <authorList>
            <person name="Martin-Rodriguez A.J."/>
        </authorList>
    </citation>
    <scope>NUCLEOTIDE SEQUENCE [LARGE SCALE GENOMIC DNA]</scope>
    <source>
        <strain evidence="11 12">DSM 21332</strain>
    </source>
</reference>
<evidence type="ECO:0000256" key="3">
    <source>
        <dbReference type="ARBA" id="ARBA00013109"/>
    </source>
</evidence>
<dbReference type="InterPro" id="IPR003754">
    <property type="entry name" value="4pyrrol_synth_uPrphyn_synth"/>
</dbReference>
<feature type="domain" description="Tetrapyrrole biosynthesis uroporphyrinogen III synthase" evidence="10">
    <location>
        <begin position="14"/>
        <end position="234"/>
    </location>
</feature>
<dbReference type="EC" id="4.2.1.75" evidence="3 9"/>
<dbReference type="PANTHER" id="PTHR38042:SF1">
    <property type="entry name" value="UROPORPHYRINOGEN-III SYNTHASE, CHLOROPLASTIC"/>
    <property type="match status" value="1"/>
</dbReference>
<comment type="caution">
    <text evidence="11">The sequence shown here is derived from an EMBL/GenBank/DDBJ whole genome shotgun (WGS) entry which is preliminary data.</text>
</comment>
<dbReference type="Pfam" id="PF02602">
    <property type="entry name" value="HEM4"/>
    <property type="match status" value="1"/>
</dbReference>
<evidence type="ECO:0000256" key="1">
    <source>
        <dbReference type="ARBA" id="ARBA00004772"/>
    </source>
</evidence>
<evidence type="ECO:0000256" key="7">
    <source>
        <dbReference type="ARBA" id="ARBA00040167"/>
    </source>
</evidence>
<dbReference type="CDD" id="cd06578">
    <property type="entry name" value="HemD"/>
    <property type="match status" value="1"/>
</dbReference>
<evidence type="ECO:0000256" key="8">
    <source>
        <dbReference type="ARBA" id="ARBA00048617"/>
    </source>
</evidence>
<name>A0ABT0N174_9GAMM</name>
<evidence type="ECO:0000256" key="4">
    <source>
        <dbReference type="ARBA" id="ARBA00023239"/>
    </source>
</evidence>
<keyword evidence="12" id="KW-1185">Reference proteome</keyword>
<evidence type="ECO:0000256" key="2">
    <source>
        <dbReference type="ARBA" id="ARBA00008133"/>
    </source>
</evidence>
<comment type="similarity">
    <text evidence="2 9">Belongs to the uroporphyrinogen-III synthase family.</text>
</comment>
<dbReference type="RefSeq" id="WP_249246976.1">
    <property type="nucleotide sequence ID" value="NZ_JAKIKT010000001.1"/>
</dbReference>
<evidence type="ECO:0000259" key="10">
    <source>
        <dbReference type="Pfam" id="PF02602"/>
    </source>
</evidence>
<evidence type="ECO:0000313" key="12">
    <source>
        <dbReference type="Proteomes" id="UP001202831"/>
    </source>
</evidence>
<keyword evidence="4 9" id="KW-0456">Lyase</keyword>
<dbReference type="InterPro" id="IPR039793">
    <property type="entry name" value="UROS/Hem4"/>
</dbReference>
<dbReference type="Gene3D" id="3.40.50.10090">
    <property type="match status" value="2"/>
</dbReference>
<dbReference type="Proteomes" id="UP001202831">
    <property type="component" value="Unassembled WGS sequence"/>
</dbReference>
<dbReference type="PANTHER" id="PTHR38042">
    <property type="entry name" value="UROPORPHYRINOGEN-III SYNTHASE, CHLOROPLASTIC"/>
    <property type="match status" value="1"/>
</dbReference>
<accession>A0ABT0N174</accession>
<gene>
    <name evidence="11" type="ORF">L2725_00020</name>
</gene>
<dbReference type="InterPro" id="IPR036108">
    <property type="entry name" value="4pyrrol_syn_uPrphyn_synt_sf"/>
</dbReference>
<dbReference type="SUPFAM" id="SSF69618">
    <property type="entry name" value="HemD-like"/>
    <property type="match status" value="1"/>
</dbReference>
<sequence>MKVLLTRPEGRNQTMSTALSERGTPHLVTPLLGVEATPSSRSADDILSADIIIFVSTNAVNFGTQALDQSWPAHIQYFAVGKATWESFAAAGISGVRAADDNQQTEGLLELGALQHVDGKKVVIVRGNGGRELLAQTLTSRGATVEFWEVYRRTCPDYDAAQVCREWQEFGIDTIVITSPDMLENLITLVPKELFPWLSACHIIVPSSRAEAQAIARGLTHVTNAGAAHAEAMLAALK</sequence>
<comment type="function">
    <text evidence="6 9">Catalyzes cyclization of the linear tetrapyrrole, hydroxymethylbilane, to the macrocyclic uroporphyrinogen III.</text>
</comment>
<protein>
    <recommendedName>
        <fullName evidence="7 9">Uroporphyrinogen-III synthase</fullName>
        <ecNumber evidence="3 9">4.2.1.75</ecNumber>
    </recommendedName>
</protein>
<dbReference type="EMBL" id="JAKIKT010000001">
    <property type="protein sequence ID" value="MCL2912176.1"/>
    <property type="molecule type" value="Genomic_DNA"/>
</dbReference>
<organism evidence="11 12">
    <name type="scientific">Shewanella corallii</name>
    <dbReference type="NCBI Taxonomy" id="560080"/>
    <lineage>
        <taxon>Bacteria</taxon>
        <taxon>Pseudomonadati</taxon>
        <taxon>Pseudomonadota</taxon>
        <taxon>Gammaproteobacteria</taxon>
        <taxon>Alteromonadales</taxon>
        <taxon>Shewanellaceae</taxon>
        <taxon>Shewanella</taxon>
    </lineage>
</organism>
<proteinExistence type="inferred from homology"/>
<evidence type="ECO:0000256" key="9">
    <source>
        <dbReference type="RuleBase" id="RU366031"/>
    </source>
</evidence>
<evidence type="ECO:0000256" key="6">
    <source>
        <dbReference type="ARBA" id="ARBA00037589"/>
    </source>
</evidence>
<comment type="pathway">
    <text evidence="1 9">Porphyrin-containing compound metabolism; protoporphyrin-IX biosynthesis; coproporphyrinogen-III from 5-aminolevulinate: step 3/4.</text>
</comment>
<comment type="catalytic activity">
    <reaction evidence="8 9">
        <text>hydroxymethylbilane = uroporphyrinogen III + H2O</text>
        <dbReference type="Rhea" id="RHEA:18965"/>
        <dbReference type="ChEBI" id="CHEBI:15377"/>
        <dbReference type="ChEBI" id="CHEBI:57308"/>
        <dbReference type="ChEBI" id="CHEBI:57845"/>
        <dbReference type="EC" id="4.2.1.75"/>
    </reaction>
</comment>
<evidence type="ECO:0000313" key="11">
    <source>
        <dbReference type="EMBL" id="MCL2912176.1"/>
    </source>
</evidence>